<dbReference type="GO" id="GO:0046872">
    <property type="term" value="F:metal ion binding"/>
    <property type="evidence" value="ECO:0007669"/>
    <property type="project" value="UniProtKB-KW"/>
</dbReference>
<dbReference type="Gene3D" id="3.40.140.10">
    <property type="entry name" value="Cytidine Deaminase, domain 2"/>
    <property type="match status" value="1"/>
</dbReference>
<dbReference type="GO" id="GO:0008237">
    <property type="term" value="F:metallopeptidase activity"/>
    <property type="evidence" value="ECO:0007669"/>
    <property type="project" value="UniProtKB-KW"/>
</dbReference>
<dbReference type="InterPro" id="IPR001405">
    <property type="entry name" value="UPF0758"/>
</dbReference>
<dbReference type="PANTHER" id="PTHR30471:SF6">
    <property type="entry name" value="UPF0758 PROTEIN VC_0510"/>
    <property type="match status" value="1"/>
</dbReference>
<evidence type="ECO:0000256" key="3">
    <source>
        <dbReference type="ARBA" id="ARBA00022801"/>
    </source>
</evidence>
<reference evidence="7" key="1">
    <citation type="submission" date="2019-12" db="EMBL/GenBank/DDBJ databases">
        <title>Comparative genomics gives insights into the taxonomy of the Azoarcus-Aromatoleum group and reveals separate origins of nif in the plant-associated Azoarcus and non-plant-associated Aromatoleum sub-groups.</title>
        <authorList>
            <person name="Lafos M."/>
            <person name="Maluk M."/>
            <person name="Batista M."/>
            <person name="Junghare M."/>
            <person name="Carmona M."/>
            <person name="Faoro H."/>
            <person name="Cruz L.M."/>
            <person name="Battistoni F."/>
            <person name="De Souza E."/>
            <person name="Pedrosa F."/>
            <person name="Chen W.-M."/>
            <person name="Poole P.S."/>
            <person name="Dixon R.A."/>
            <person name="James E.K."/>
        </authorList>
    </citation>
    <scope>NUCLEOTIDE SEQUENCE</scope>
    <source>
        <strain evidence="7">NSC3</strain>
    </source>
</reference>
<name>A0A972F7L2_9RHOO</name>
<keyword evidence="5" id="KW-0482">Metalloprotease</keyword>
<gene>
    <name evidence="7" type="primary">radC</name>
    <name evidence="7" type="ORF">GPA21_09955</name>
</gene>
<comment type="caution">
    <text evidence="7">The sequence shown here is derived from an EMBL/GenBank/DDBJ whole genome shotgun (WGS) entry which is preliminary data.</text>
</comment>
<organism evidence="7 8">
    <name type="scientific">Azoarcus taiwanensis</name>
    <dbReference type="NCBI Taxonomy" id="666964"/>
    <lineage>
        <taxon>Bacteria</taxon>
        <taxon>Pseudomonadati</taxon>
        <taxon>Pseudomonadota</taxon>
        <taxon>Betaproteobacteria</taxon>
        <taxon>Rhodocyclales</taxon>
        <taxon>Zoogloeaceae</taxon>
        <taxon>Azoarcus</taxon>
    </lineage>
</organism>
<evidence type="ECO:0000256" key="5">
    <source>
        <dbReference type="ARBA" id="ARBA00023049"/>
    </source>
</evidence>
<evidence type="ECO:0000259" key="6">
    <source>
        <dbReference type="PROSITE" id="PS50249"/>
    </source>
</evidence>
<keyword evidence="2" id="KW-0479">Metal-binding</keyword>
<keyword evidence="8" id="KW-1185">Reference proteome</keyword>
<keyword evidence="4" id="KW-0862">Zinc</keyword>
<sequence>MSQLSLSLDSSLLVRDAQGRYLLASADQILAAARQVIDLKNPRGTLFTSPALVKDYLRTKLANFGHEVFAALFLDSQHRLIEYVELFRGTIDQASVYPREVVKEALRLNAAAVVFSHNHPSGSPEPSQADRVLTQRLKEALALVDVRTLDHIVVGGAVTTSFAECGLL</sequence>
<dbReference type="EMBL" id="WTVM01000050">
    <property type="protein sequence ID" value="NMG03298.1"/>
    <property type="molecule type" value="Genomic_DNA"/>
</dbReference>
<protein>
    <submittedName>
        <fullName evidence="7">DNA repair protein RadC</fullName>
    </submittedName>
</protein>
<dbReference type="InterPro" id="IPR037518">
    <property type="entry name" value="MPN"/>
</dbReference>
<dbReference type="Pfam" id="PF04002">
    <property type="entry name" value="RadC"/>
    <property type="match status" value="1"/>
</dbReference>
<dbReference type="CDD" id="cd08071">
    <property type="entry name" value="MPN_DUF2466"/>
    <property type="match status" value="1"/>
</dbReference>
<dbReference type="PROSITE" id="PS50249">
    <property type="entry name" value="MPN"/>
    <property type="match status" value="1"/>
</dbReference>
<dbReference type="InterPro" id="IPR025657">
    <property type="entry name" value="RadC_JAB"/>
</dbReference>
<dbReference type="PROSITE" id="PS01302">
    <property type="entry name" value="UPF0758"/>
    <property type="match status" value="1"/>
</dbReference>
<dbReference type="InterPro" id="IPR020891">
    <property type="entry name" value="UPF0758_CS"/>
</dbReference>
<evidence type="ECO:0000256" key="4">
    <source>
        <dbReference type="ARBA" id="ARBA00022833"/>
    </source>
</evidence>
<dbReference type="PANTHER" id="PTHR30471">
    <property type="entry name" value="DNA REPAIR PROTEIN RADC"/>
    <property type="match status" value="1"/>
</dbReference>
<feature type="domain" description="MPN" evidence="6">
    <location>
        <begin position="46"/>
        <end position="168"/>
    </location>
</feature>
<proteinExistence type="predicted"/>
<evidence type="ECO:0000313" key="8">
    <source>
        <dbReference type="Proteomes" id="UP000599523"/>
    </source>
</evidence>
<dbReference type="AlphaFoldDB" id="A0A972F7L2"/>
<keyword evidence="3" id="KW-0378">Hydrolase</keyword>
<evidence type="ECO:0000256" key="1">
    <source>
        <dbReference type="ARBA" id="ARBA00022670"/>
    </source>
</evidence>
<dbReference type="Proteomes" id="UP000599523">
    <property type="component" value="Unassembled WGS sequence"/>
</dbReference>
<dbReference type="SUPFAM" id="SSF102712">
    <property type="entry name" value="JAB1/MPN domain"/>
    <property type="match status" value="1"/>
</dbReference>
<evidence type="ECO:0000256" key="2">
    <source>
        <dbReference type="ARBA" id="ARBA00022723"/>
    </source>
</evidence>
<keyword evidence="1" id="KW-0645">Protease</keyword>
<dbReference type="RefSeq" id="WP_168988051.1">
    <property type="nucleotide sequence ID" value="NZ_CAWPHM010000276.1"/>
</dbReference>
<accession>A0A972F7L2</accession>
<dbReference type="NCBIfam" id="TIGR00608">
    <property type="entry name" value="radc"/>
    <property type="match status" value="1"/>
</dbReference>
<evidence type="ECO:0000313" key="7">
    <source>
        <dbReference type="EMBL" id="NMG03298.1"/>
    </source>
</evidence>
<dbReference type="GO" id="GO:0006508">
    <property type="term" value="P:proteolysis"/>
    <property type="evidence" value="ECO:0007669"/>
    <property type="project" value="UniProtKB-KW"/>
</dbReference>